<evidence type="ECO:0000256" key="1">
    <source>
        <dbReference type="ARBA" id="ARBA00004141"/>
    </source>
</evidence>
<evidence type="ECO:0000256" key="6">
    <source>
        <dbReference type="PIRSR" id="PIRSR604254-1"/>
    </source>
</evidence>
<feature type="transmembrane region" description="Helical" evidence="7">
    <location>
        <begin position="263"/>
        <end position="282"/>
    </location>
</feature>
<keyword evidence="5 7" id="KW-0472">Membrane</keyword>
<dbReference type="InterPro" id="IPR004254">
    <property type="entry name" value="AdipoR/HlyIII-related"/>
</dbReference>
<dbReference type="STRING" id="334426.A0A0R3PJ26"/>
<feature type="binding site" evidence="6">
    <location>
        <position position="393"/>
    </location>
    <ligand>
        <name>Zn(2+)</name>
        <dbReference type="ChEBI" id="CHEBI:29105"/>
    </ligand>
</feature>
<dbReference type="PANTHER" id="PTHR20855:SF127">
    <property type="entry name" value="PROGESTIN AND ADIPOQ RECEPTOR-LIKE PROTEIN 1"/>
    <property type="match status" value="1"/>
</dbReference>
<feature type="transmembrane region" description="Helical" evidence="7">
    <location>
        <begin position="294"/>
        <end position="312"/>
    </location>
</feature>
<name>A0A0R3PJ26_ANGCS</name>
<dbReference type="AlphaFoldDB" id="A0A0R3PJ26"/>
<keyword evidence="4 7" id="KW-1133">Transmembrane helix</keyword>
<feature type="transmembrane region" description="Helical" evidence="7">
    <location>
        <begin position="196"/>
        <end position="215"/>
    </location>
</feature>
<dbReference type="Pfam" id="PF03006">
    <property type="entry name" value="HlyIII"/>
    <property type="match status" value="1"/>
</dbReference>
<dbReference type="OrthoDB" id="5585746at2759"/>
<dbReference type="GO" id="GO:0033211">
    <property type="term" value="P:adiponectin-activated signaling pathway"/>
    <property type="evidence" value="ECO:0007669"/>
    <property type="project" value="TreeGrafter"/>
</dbReference>
<keyword evidence="3 7" id="KW-0812">Transmembrane</keyword>
<dbReference type="OMA" id="EPWQQDN"/>
<evidence type="ECO:0000313" key="8">
    <source>
        <dbReference type="EMBL" id="VDM56009.1"/>
    </source>
</evidence>
<dbReference type="Proteomes" id="UP000267027">
    <property type="component" value="Unassembled WGS sequence"/>
</dbReference>
<evidence type="ECO:0000256" key="2">
    <source>
        <dbReference type="ARBA" id="ARBA00007018"/>
    </source>
</evidence>
<dbReference type="GO" id="GO:0038023">
    <property type="term" value="F:signaling receptor activity"/>
    <property type="evidence" value="ECO:0007669"/>
    <property type="project" value="TreeGrafter"/>
</dbReference>
<organism evidence="10">
    <name type="scientific">Angiostrongylus costaricensis</name>
    <name type="common">Nematode worm</name>
    <dbReference type="NCBI Taxonomy" id="334426"/>
    <lineage>
        <taxon>Eukaryota</taxon>
        <taxon>Metazoa</taxon>
        <taxon>Ecdysozoa</taxon>
        <taxon>Nematoda</taxon>
        <taxon>Chromadorea</taxon>
        <taxon>Rhabditida</taxon>
        <taxon>Rhabditina</taxon>
        <taxon>Rhabditomorpha</taxon>
        <taxon>Strongyloidea</taxon>
        <taxon>Metastrongylidae</taxon>
        <taxon>Angiostrongylus</taxon>
    </lineage>
</organism>
<feature type="binding site" evidence="6">
    <location>
        <position position="397"/>
    </location>
    <ligand>
        <name>Zn(2+)</name>
        <dbReference type="ChEBI" id="CHEBI:29105"/>
    </ligand>
</feature>
<feature type="transmembrane region" description="Helical" evidence="7">
    <location>
        <begin position="324"/>
        <end position="343"/>
    </location>
</feature>
<keyword evidence="6" id="KW-0479">Metal-binding</keyword>
<gene>
    <name evidence="8" type="ORF">ACOC_LOCUS4424</name>
</gene>
<reference evidence="8 9" key="2">
    <citation type="submission" date="2018-11" db="EMBL/GenBank/DDBJ databases">
        <authorList>
            <consortium name="Pathogen Informatics"/>
        </authorList>
    </citation>
    <scope>NUCLEOTIDE SEQUENCE [LARGE SCALE GENOMIC DNA]</scope>
    <source>
        <strain evidence="8 9">Costa Rica</strain>
    </source>
</reference>
<evidence type="ECO:0000256" key="4">
    <source>
        <dbReference type="ARBA" id="ARBA00022989"/>
    </source>
</evidence>
<comment type="similarity">
    <text evidence="2">Belongs to the ADIPOR family.</text>
</comment>
<evidence type="ECO:0000256" key="7">
    <source>
        <dbReference type="SAM" id="Phobius"/>
    </source>
</evidence>
<sequence length="435" mass="50019">MSKDISEALRHVLNDSGYDFGGDRVVEDSTTVQVKNPAARKTGEEIEVFYSRTAQVLSQPNSDDEDFGTFFCFTATLSDSEITERCRTSSFHRGTCGSDDEGRKHTVLRYRRRRGGQWRQVQADSSIRKGDEDELEVCIDLQYITYEARWKVLKYEHLPDWLQDNEFLRHGHRPPLPSFAECFKSIWSLHTETGNIWTHLIGCLAFFCLGVWFLTRPDNHIQWQEKIVFSFFFGGAVLCLGLSFVFHTLCCHSLNVGRLFCKLDYMGISLLIVGSFIPWIYYGFYCRMEPKITYIAMVSVLGVGAIVVSLWDKFSEPRYRPLRAGVFVGMGCSGIVPTVHYIITDGVRSLFEDNAFHWLLLMAFLYLLGALLYATRTPERFFPGKCDIWFQSHQLFHTCVVVAAFVHYYGISEMAWIRLNGQCPVDGLFSIRNEL</sequence>
<dbReference type="EMBL" id="UYYA01003815">
    <property type="protein sequence ID" value="VDM56009.1"/>
    <property type="molecule type" value="Genomic_DNA"/>
</dbReference>
<feature type="transmembrane region" description="Helical" evidence="7">
    <location>
        <begin position="227"/>
        <end position="251"/>
    </location>
</feature>
<comment type="subcellular location">
    <subcellularLocation>
        <location evidence="1">Membrane</location>
        <topology evidence="1">Multi-pass membrane protein</topology>
    </subcellularLocation>
</comment>
<dbReference type="PANTHER" id="PTHR20855">
    <property type="entry name" value="ADIPOR/PROGESTIN RECEPTOR-RELATED"/>
    <property type="match status" value="1"/>
</dbReference>
<keyword evidence="6" id="KW-0862">Zinc</keyword>
<proteinExistence type="inferred from homology"/>
<feature type="transmembrane region" description="Helical" evidence="7">
    <location>
        <begin position="395"/>
        <end position="411"/>
    </location>
</feature>
<accession>A0A0R3PJ26</accession>
<dbReference type="GO" id="GO:0005886">
    <property type="term" value="C:plasma membrane"/>
    <property type="evidence" value="ECO:0007669"/>
    <property type="project" value="TreeGrafter"/>
</dbReference>
<feature type="transmembrane region" description="Helical" evidence="7">
    <location>
        <begin position="355"/>
        <end position="374"/>
    </location>
</feature>
<dbReference type="GO" id="GO:0046872">
    <property type="term" value="F:metal ion binding"/>
    <property type="evidence" value="ECO:0007669"/>
    <property type="project" value="UniProtKB-KW"/>
</dbReference>
<protein>
    <submittedName>
        <fullName evidence="10">Adiponectin receptor protein</fullName>
    </submittedName>
</protein>
<feature type="binding site" evidence="6">
    <location>
        <position position="247"/>
    </location>
    <ligand>
        <name>Zn(2+)</name>
        <dbReference type="ChEBI" id="CHEBI:29105"/>
    </ligand>
</feature>
<evidence type="ECO:0000256" key="3">
    <source>
        <dbReference type="ARBA" id="ARBA00022692"/>
    </source>
</evidence>
<reference evidence="10" key="1">
    <citation type="submission" date="2016-04" db="UniProtKB">
        <authorList>
            <consortium name="WormBaseParasite"/>
        </authorList>
    </citation>
    <scope>IDENTIFICATION</scope>
</reference>
<dbReference type="WBParaSite" id="ACOC_0000442301-mRNA-1">
    <property type="protein sequence ID" value="ACOC_0000442301-mRNA-1"/>
    <property type="gene ID" value="ACOC_0000442301"/>
</dbReference>
<evidence type="ECO:0000313" key="9">
    <source>
        <dbReference type="Proteomes" id="UP000267027"/>
    </source>
</evidence>
<evidence type="ECO:0000313" key="10">
    <source>
        <dbReference type="WBParaSite" id="ACOC_0000442301-mRNA-1"/>
    </source>
</evidence>
<keyword evidence="9" id="KW-1185">Reference proteome</keyword>
<evidence type="ECO:0000256" key="5">
    <source>
        <dbReference type="ARBA" id="ARBA00023136"/>
    </source>
</evidence>